<feature type="compositionally biased region" description="Low complexity" evidence="1">
    <location>
        <begin position="23"/>
        <end position="36"/>
    </location>
</feature>
<dbReference type="KEGG" id="cng:CNAG_04855"/>
<dbReference type="Proteomes" id="UP000010091">
    <property type="component" value="Chromosome 10"/>
</dbReference>
<gene>
    <name evidence="2" type="ORF">CNAG_04855</name>
</gene>
<name>J9W013_CRYN9</name>
<evidence type="ECO:0000256" key="1">
    <source>
        <dbReference type="SAM" id="MobiDB-lite"/>
    </source>
</evidence>
<sequence length="463" mass="50869">MMAATAIRATPSTSNILATEGDSIPTSSSSSFSSCHNSDLVSQTTRSIAGSSKRWNISHGSEGLFGQQDDTLNTASSVTTNMAVITPSSDLPPSFLHSVIQTSTNLLGLHADQSQPTLQTSNMTNVTLLPKSKNAGGQPRVCCQSGSTTLHGTYSSAQVLPRNTSLEDDCFHCIWSDSQHICHARMGTYNSFIKHLHLHMSKAVKRKAQDNNCSYKCQWFSCQAWEFNTPNAFVNHVRQNHLETVAEAPKLLLCQLPLSQPLPCPPLCQSPDIPQYFLTAHPVQKSPFSTVYKNTQEIPILPDWDDTAPFLPVHNEPQPGYFLGFSGSIFPMSKLMGGQDWHERDASGHLITCKTSSGGPLIQVKKKVKGKLNKPKLTVSADIITAYNRAARRSREKKDRDVLTDLVVPEQQQDEGMKVKNRPSQWIAKKLGRTIGYDLLVGVLEFKEQAIAAGSSHIKQDAK</sequence>
<accession>J9W013</accession>
<reference evidence="2 3" key="1">
    <citation type="journal article" date="2014" name="PLoS Genet.">
        <title>Analysis of the genome and transcriptome of Cryptococcus neoformans var. grubii reveals complex RNA expression and microevolution leading to virulence attenuation.</title>
        <authorList>
            <person name="Janbon G."/>
            <person name="Ormerod K.L."/>
            <person name="Paulet D."/>
            <person name="Byrnes E.J.III."/>
            <person name="Yadav V."/>
            <person name="Chatterjee G."/>
            <person name="Mullapudi N."/>
            <person name="Hon C.C."/>
            <person name="Billmyre R.B."/>
            <person name="Brunel F."/>
            <person name="Bahn Y.S."/>
            <person name="Chen W."/>
            <person name="Chen Y."/>
            <person name="Chow E.W."/>
            <person name="Coppee J.Y."/>
            <person name="Floyd-Averette A."/>
            <person name="Gaillardin C."/>
            <person name="Gerik K.J."/>
            <person name="Goldberg J."/>
            <person name="Gonzalez-Hilarion S."/>
            <person name="Gujja S."/>
            <person name="Hamlin J.L."/>
            <person name="Hsueh Y.P."/>
            <person name="Ianiri G."/>
            <person name="Jones S."/>
            <person name="Kodira C.D."/>
            <person name="Kozubowski L."/>
            <person name="Lam W."/>
            <person name="Marra M."/>
            <person name="Mesner L.D."/>
            <person name="Mieczkowski P.A."/>
            <person name="Moyrand F."/>
            <person name="Nielsen K."/>
            <person name="Proux C."/>
            <person name="Rossignol T."/>
            <person name="Schein J.E."/>
            <person name="Sun S."/>
            <person name="Wollschlaeger C."/>
            <person name="Wood I.A."/>
            <person name="Zeng Q."/>
            <person name="Neuveglise C."/>
            <person name="Newlon C.S."/>
            <person name="Perfect J.R."/>
            <person name="Lodge J.K."/>
            <person name="Idnurm A."/>
            <person name="Stajich J.E."/>
            <person name="Kronstad J.W."/>
            <person name="Sanyal K."/>
            <person name="Heitman J."/>
            <person name="Fraser J.A."/>
            <person name="Cuomo C.A."/>
            <person name="Dietrich F.S."/>
        </authorList>
    </citation>
    <scope>NUCLEOTIDE SEQUENCE [LARGE SCALE GENOMIC DNA]</scope>
    <source>
        <strain evidence="3">H99 / ATCC 208821 / CBS 10515 / FGSC 9487</strain>
    </source>
</reference>
<protein>
    <submittedName>
        <fullName evidence="2">Uncharacterized protein</fullName>
    </submittedName>
</protein>
<dbReference type="RefSeq" id="XP_012051931.1">
    <property type="nucleotide sequence ID" value="XM_012196541.1"/>
</dbReference>
<dbReference type="VEuPathDB" id="FungiDB:CNAG_04855"/>
<dbReference type="EMBL" id="CP003829">
    <property type="protein sequence ID" value="AFR97360.2"/>
    <property type="molecule type" value="Genomic_DNA"/>
</dbReference>
<dbReference type="OrthoDB" id="10354287at2759"/>
<dbReference type="AlphaFoldDB" id="J9W013"/>
<proteinExistence type="predicted"/>
<feature type="region of interest" description="Disordered" evidence="1">
    <location>
        <begin position="16"/>
        <end position="36"/>
    </location>
</feature>
<organism evidence="2 3">
    <name type="scientific">Cryptococcus neoformans (strain H99 / ATCC 208821 / CBS 10515 / FGSC 9487)</name>
    <name type="common">Cryptococcus neoformans var. grubii serotype A</name>
    <dbReference type="NCBI Taxonomy" id="235443"/>
    <lineage>
        <taxon>Eukaryota</taxon>
        <taxon>Fungi</taxon>
        <taxon>Dikarya</taxon>
        <taxon>Basidiomycota</taxon>
        <taxon>Agaricomycotina</taxon>
        <taxon>Tremellomycetes</taxon>
        <taxon>Tremellales</taxon>
        <taxon>Cryptococcaceae</taxon>
        <taxon>Cryptococcus</taxon>
        <taxon>Cryptococcus neoformans species complex</taxon>
    </lineage>
</organism>
<evidence type="ECO:0000313" key="3">
    <source>
        <dbReference type="Proteomes" id="UP000010091"/>
    </source>
</evidence>
<dbReference type="HOGENOM" id="CLU_590540_0_0_1"/>
<keyword evidence="3" id="KW-1185">Reference proteome</keyword>
<evidence type="ECO:0000313" key="2">
    <source>
        <dbReference type="EMBL" id="AFR97360.2"/>
    </source>
</evidence>
<dbReference type="GeneID" id="23888232"/>